<dbReference type="Proteomes" id="UP000054988">
    <property type="component" value="Unassembled WGS sequence"/>
</dbReference>
<gene>
    <name evidence="1" type="ORF">WG66_12130</name>
</gene>
<sequence length="303" mass="34576">MSHEPSTTPQFIHSLMLMGFPSTSKDSHSFLPLMFQEITLEHSPSLTHHLSLLPVPDYDDGSDTIFDLYVTPLEHYDYGGERGFSAQWEMADGVRYMLINVYISVAMGNYRGRVGMLYDGAKRAMFTIPYYYEAILDIGFTDAFSTLPVTVTVHRRDHKLTWTEIEDCLFYILRGHGTPHIPARYLTGHNALTPEQFISYTRPFVIDDTHTDHVLVYRGNRKLVANWNGLLALTHTMRNAIGNLLSWQDIEHADPRFVANLLYTTMDCWVCDGEIAAEIWLKHALALVYLPRGLAEAAEEEVD</sequence>
<comment type="caution">
    <text evidence="1">The sequence shown here is derived from an EMBL/GenBank/DDBJ whole genome shotgun (WGS) entry which is preliminary data.</text>
</comment>
<dbReference type="EMBL" id="LATX01001992">
    <property type="protein sequence ID" value="KTB35307.1"/>
    <property type="molecule type" value="Genomic_DNA"/>
</dbReference>
<accession>A0A0W0FG39</accession>
<name>A0A0W0FG39_MONRR</name>
<protein>
    <submittedName>
        <fullName evidence="1">Uncharacterized protein</fullName>
    </submittedName>
</protein>
<dbReference type="AlphaFoldDB" id="A0A0W0FG39"/>
<organism evidence="1 2">
    <name type="scientific">Moniliophthora roreri</name>
    <name type="common">Frosty pod rot fungus</name>
    <name type="synonym">Monilia roreri</name>
    <dbReference type="NCBI Taxonomy" id="221103"/>
    <lineage>
        <taxon>Eukaryota</taxon>
        <taxon>Fungi</taxon>
        <taxon>Dikarya</taxon>
        <taxon>Basidiomycota</taxon>
        <taxon>Agaricomycotina</taxon>
        <taxon>Agaricomycetes</taxon>
        <taxon>Agaricomycetidae</taxon>
        <taxon>Agaricales</taxon>
        <taxon>Marasmiineae</taxon>
        <taxon>Marasmiaceae</taxon>
        <taxon>Moniliophthora</taxon>
    </lineage>
</organism>
<evidence type="ECO:0000313" key="2">
    <source>
        <dbReference type="Proteomes" id="UP000054988"/>
    </source>
</evidence>
<proteinExistence type="predicted"/>
<evidence type="ECO:0000313" key="1">
    <source>
        <dbReference type="EMBL" id="KTB35307.1"/>
    </source>
</evidence>
<reference evidence="1 2" key="1">
    <citation type="submission" date="2015-12" db="EMBL/GenBank/DDBJ databases">
        <title>Draft genome sequence of Moniliophthora roreri, the causal agent of frosty pod rot of cacao.</title>
        <authorList>
            <person name="Aime M.C."/>
            <person name="Diaz-Valderrama J.R."/>
            <person name="Kijpornyongpan T."/>
            <person name="Phillips-Mora W."/>
        </authorList>
    </citation>
    <scope>NUCLEOTIDE SEQUENCE [LARGE SCALE GENOMIC DNA]</scope>
    <source>
        <strain evidence="1 2">MCA 2952</strain>
    </source>
</reference>